<evidence type="ECO:0000313" key="3">
    <source>
        <dbReference type="Proteomes" id="UP000469558"/>
    </source>
</evidence>
<gene>
    <name evidence="2" type="ORF">LSUE1_G005539</name>
</gene>
<evidence type="ECO:0000313" key="2">
    <source>
        <dbReference type="EMBL" id="TVY73436.1"/>
    </source>
</evidence>
<comment type="caution">
    <text evidence="2">The sequence shown here is derived from an EMBL/GenBank/DDBJ whole genome shotgun (WGS) entry which is preliminary data.</text>
</comment>
<dbReference type="OrthoDB" id="268428at2759"/>
<feature type="compositionally biased region" description="Acidic residues" evidence="1">
    <location>
        <begin position="386"/>
        <end position="397"/>
    </location>
</feature>
<feature type="region of interest" description="Disordered" evidence="1">
    <location>
        <begin position="354"/>
        <end position="407"/>
    </location>
</feature>
<organism evidence="2 3">
    <name type="scientific">Lachnellula suecica</name>
    <dbReference type="NCBI Taxonomy" id="602035"/>
    <lineage>
        <taxon>Eukaryota</taxon>
        <taxon>Fungi</taxon>
        <taxon>Dikarya</taxon>
        <taxon>Ascomycota</taxon>
        <taxon>Pezizomycotina</taxon>
        <taxon>Leotiomycetes</taxon>
        <taxon>Helotiales</taxon>
        <taxon>Lachnaceae</taxon>
        <taxon>Lachnellula</taxon>
    </lineage>
</organism>
<reference evidence="2 3" key="1">
    <citation type="submission" date="2018-05" db="EMBL/GenBank/DDBJ databases">
        <title>Genome sequencing and assembly of the regulated plant pathogen Lachnellula willkommii and related sister species for the development of diagnostic species identification markers.</title>
        <authorList>
            <person name="Giroux E."/>
            <person name="Bilodeau G."/>
        </authorList>
    </citation>
    <scope>NUCLEOTIDE SEQUENCE [LARGE SCALE GENOMIC DNA]</scope>
    <source>
        <strain evidence="2 3">CBS 268.59</strain>
    </source>
</reference>
<dbReference type="Proteomes" id="UP000469558">
    <property type="component" value="Unassembled WGS sequence"/>
</dbReference>
<evidence type="ECO:0000256" key="1">
    <source>
        <dbReference type="SAM" id="MobiDB-lite"/>
    </source>
</evidence>
<evidence type="ECO:0008006" key="4">
    <source>
        <dbReference type="Google" id="ProtNLM"/>
    </source>
</evidence>
<name>A0A8T9C7J3_9HELO</name>
<sequence>MVTNLFSRQPSRVIIIDPTGNLKIQCYTNQDTNFNDRFEGSDGTMKAGRILATFQKRAEKPLPTDNVSVIDLKQDKVDLFDLLFRAIHSVPMPDALHQGTIEQVWDVLDTCHIYGFRLNKLSPWFASWFISNGGCTKFGHSQLAKLLYPCQEFDHPQAFATITQRLVYEVPGHISDKMPKRFENTHHQFPPRILGGLNGARSSLKVTIRQEIDIIKDFLGSSCYCRKEGLFAYLEALCNTGAWPLEDVMHGKDALSLNRVLDCLLRFKYNCPQDAYGCDLCSRNFLRDTIEPGVKDAQAEFGGLCLDCINNSQASNERGGRSAVARASGKSGKWNAGCRIDHGEPTWWFSYISSKQKPQRQAQEPEDLDGSEGLNPSSKRKRASEDGEDYLDLDIEDEHANKRTRKD</sequence>
<accession>A0A8T9C7J3</accession>
<dbReference type="AlphaFoldDB" id="A0A8T9C7J3"/>
<proteinExistence type="predicted"/>
<protein>
    <recommendedName>
        <fullName evidence="4">BTB domain-containing protein</fullName>
    </recommendedName>
</protein>
<keyword evidence="3" id="KW-1185">Reference proteome</keyword>
<dbReference type="EMBL" id="QGMK01001080">
    <property type="protein sequence ID" value="TVY73436.1"/>
    <property type="molecule type" value="Genomic_DNA"/>
</dbReference>